<evidence type="ECO:0000256" key="3">
    <source>
        <dbReference type="ARBA" id="ARBA00022729"/>
    </source>
</evidence>
<evidence type="ECO:0000259" key="8">
    <source>
        <dbReference type="Pfam" id="PF21904"/>
    </source>
</evidence>
<dbReference type="InterPro" id="IPR009637">
    <property type="entry name" value="GPR107/GPR108-like"/>
</dbReference>
<dbReference type="GO" id="GO:0016020">
    <property type="term" value="C:membrane"/>
    <property type="evidence" value="ECO:0000318"/>
    <property type="project" value="GO_Central"/>
</dbReference>
<reference evidence="9 11" key="1">
    <citation type="journal article" date="2017" name="Nature">
        <title>The sunflower genome provides insights into oil metabolism, flowering and Asterid evolution.</title>
        <authorList>
            <person name="Badouin H."/>
            <person name="Gouzy J."/>
            <person name="Grassa C.J."/>
            <person name="Murat F."/>
            <person name="Staton S.E."/>
            <person name="Cottret L."/>
            <person name="Lelandais-Briere C."/>
            <person name="Owens G.L."/>
            <person name="Carrere S."/>
            <person name="Mayjonade B."/>
            <person name="Legrand L."/>
            <person name="Gill N."/>
            <person name="Kane N.C."/>
            <person name="Bowers J.E."/>
            <person name="Hubner S."/>
            <person name="Bellec A."/>
            <person name="Berard A."/>
            <person name="Berges H."/>
            <person name="Blanchet N."/>
            <person name="Boniface M.C."/>
            <person name="Brunel D."/>
            <person name="Catrice O."/>
            <person name="Chaidir N."/>
            <person name="Claudel C."/>
            <person name="Donnadieu C."/>
            <person name="Faraut T."/>
            <person name="Fievet G."/>
            <person name="Helmstetter N."/>
            <person name="King M."/>
            <person name="Knapp S.J."/>
            <person name="Lai Z."/>
            <person name="Le Paslier M.C."/>
            <person name="Lippi Y."/>
            <person name="Lorenzon L."/>
            <person name="Mandel J.R."/>
            <person name="Marage G."/>
            <person name="Marchand G."/>
            <person name="Marquand E."/>
            <person name="Bret-Mestries E."/>
            <person name="Morien E."/>
            <person name="Nambeesan S."/>
            <person name="Nguyen T."/>
            <person name="Pegot-Espagnet P."/>
            <person name="Pouilly N."/>
            <person name="Raftis F."/>
            <person name="Sallet E."/>
            <person name="Schiex T."/>
            <person name="Thomas J."/>
            <person name="Vandecasteele C."/>
            <person name="Vares D."/>
            <person name="Vear F."/>
            <person name="Vautrin S."/>
            <person name="Crespi M."/>
            <person name="Mangin B."/>
            <person name="Burke J.M."/>
            <person name="Salse J."/>
            <person name="Munos S."/>
            <person name="Vincourt P."/>
            <person name="Rieseberg L.H."/>
            <person name="Langlade N.B."/>
        </authorList>
    </citation>
    <scope>NUCLEOTIDE SEQUENCE [LARGE SCALE GENOMIC DNA]</scope>
    <source>
        <strain evidence="11">cv. SF193</strain>
        <tissue evidence="9">Leaves</tissue>
    </source>
</reference>
<evidence type="ECO:0000256" key="4">
    <source>
        <dbReference type="ARBA" id="ARBA00022989"/>
    </source>
</evidence>
<dbReference type="Pfam" id="PF21904">
    <property type="entry name" value="CAND6-7_N"/>
    <property type="match status" value="1"/>
</dbReference>
<proteinExistence type="predicted"/>
<sequence length="287" mass="33446">MTFSDEYALFYANCNTRSLVTMDVHTEMYNIDEGATKDYLSAGLTQLPSLYFIFSLMYLCFLGFWISLCFNNQRCVHRVHLLMGVSLTMQTLSLFCAAEENHYVKVTGTPHGWNVLFWIFQFINSVLLFTLIVLIGAGLPYLKPVLHAREKIVLMIVITLKVLVNVASIMMDETSPYNKDWMTWREVYMWSDTISYSVIILPVGWSIRLLTEHSKIDEKSHRNLTLYVRFFHLVFCYFFFARVGVIVLMDIYQWVSRVVEEVASLVLYLGMCYLFRPAEKSELVHCS</sequence>
<keyword evidence="10" id="KW-0675">Receptor</keyword>
<dbReference type="OMA" id="ANCNTRS"/>
<dbReference type="Gramene" id="mRNA:HanXRQr2_Chr02g0077951">
    <property type="protein sequence ID" value="CDS:HanXRQr2_Chr02g0077951.1"/>
    <property type="gene ID" value="HanXRQr2_Chr02g0077951"/>
</dbReference>
<evidence type="ECO:0000313" key="10">
    <source>
        <dbReference type="EMBL" id="OTG35087.1"/>
    </source>
</evidence>
<evidence type="ECO:0000313" key="9">
    <source>
        <dbReference type="EMBL" id="KAF5819468.1"/>
    </source>
</evidence>
<evidence type="ECO:0000313" key="11">
    <source>
        <dbReference type="Proteomes" id="UP000215914"/>
    </source>
</evidence>
<evidence type="ECO:0000256" key="6">
    <source>
        <dbReference type="SAM" id="Phobius"/>
    </source>
</evidence>
<evidence type="ECO:0000256" key="5">
    <source>
        <dbReference type="ARBA" id="ARBA00023136"/>
    </source>
</evidence>
<evidence type="ECO:0000256" key="2">
    <source>
        <dbReference type="ARBA" id="ARBA00022692"/>
    </source>
</evidence>
<dbReference type="InterPro" id="IPR054103">
    <property type="entry name" value="CAND6-7_N"/>
</dbReference>
<dbReference type="InterPro" id="IPR053937">
    <property type="entry name" value="GOST_TM"/>
</dbReference>
<accession>A0A251VHI3</accession>
<keyword evidence="3" id="KW-0732">Signal</keyword>
<evidence type="ECO:0000256" key="1">
    <source>
        <dbReference type="ARBA" id="ARBA00004141"/>
    </source>
</evidence>
<gene>
    <name evidence="10" type="ORF">HannXRQ_Chr02g0053001</name>
    <name evidence="9" type="ORF">HanXRQr2_Chr02g0077951</name>
</gene>
<reference evidence="10" key="2">
    <citation type="submission" date="2017-02" db="EMBL/GenBank/DDBJ databases">
        <title>Sunflower complete genome.</title>
        <authorList>
            <person name="Langlade N."/>
            <person name="Munos S."/>
        </authorList>
    </citation>
    <scope>NUCLEOTIDE SEQUENCE [LARGE SCALE GENOMIC DNA]</scope>
    <source>
        <tissue evidence="10">Leaves</tissue>
    </source>
</reference>
<feature type="domain" description="CAND6/7 N-terminal" evidence="8">
    <location>
        <begin position="2"/>
        <end position="30"/>
    </location>
</feature>
<keyword evidence="2 6" id="KW-0812">Transmembrane</keyword>
<dbReference type="GO" id="GO:0005794">
    <property type="term" value="C:Golgi apparatus"/>
    <property type="evidence" value="ECO:0000318"/>
    <property type="project" value="GO_Central"/>
</dbReference>
<comment type="subcellular location">
    <subcellularLocation>
        <location evidence="1">Membrane</location>
        <topology evidence="1">Multi-pass membrane protein</topology>
    </subcellularLocation>
</comment>
<dbReference type="Proteomes" id="UP000215914">
    <property type="component" value="Chromosome 2"/>
</dbReference>
<dbReference type="OrthoDB" id="29657at2759"/>
<evidence type="ECO:0000259" key="7">
    <source>
        <dbReference type="Pfam" id="PF06814"/>
    </source>
</evidence>
<feature type="transmembrane region" description="Helical" evidence="6">
    <location>
        <begin position="79"/>
        <end position="98"/>
    </location>
</feature>
<feature type="transmembrane region" description="Helical" evidence="6">
    <location>
        <begin position="187"/>
        <end position="205"/>
    </location>
</feature>
<dbReference type="EMBL" id="MNCJ02000317">
    <property type="protein sequence ID" value="KAF5819468.1"/>
    <property type="molecule type" value="Genomic_DNA"/>
</dbReference>
<reference evidence="9" key="3">
    <citation type="submission" date="2020-06" db="EMBL/GenBank/DDBJ databases">
        <title>Helianthus annuus Genome sequencing and assembly Release 2.</title>
        <authorList>
            <person name="Gouzy J."/>
            <person name="Langlade N."/>
            <person name="Munos S."/>
        </authorList>
    </citation>
    <scope>NUCLEOTIDE SEQUENCE</scope>
    <source>
        <tissue evidence="9">Leaves</tissue>
    </source>
</reference>
<feature type="transmembrane region" description="Helical" evidence="6">
    <location>
        <begin position="152"/>
        <end position="171"/>
    </location>
</feature>
<dbReference type="AlphaFoldDB" id="A0A251VHI3"/>
<keyword evidence="11" id="KW-1185">Reference proteome</keyword>
<dbReference type="PANTHER" id="PTHR21229">
    <property type="entry name" value="LUNG SEVEN TRANSMEMBRANE RECEPTOR"/>
    <property type="match status" value="1"/>
</dbReference>
<keyword evidence="4 6" id="KW-1133">Transmembrane helix</keyword>
<dbReference type="EMBL" id="CM007891">
    <property type="protein sequence ID" value="OTG35087.1"/>
    <property type="molecule type" value="Genomic_DNA"/>
</dbReference>
<feature type="transmembrane region" description="Helical" evidence="6">
    <location>
        <begin position="226"/>
        <end position="248"/>
    </location>
</feature>
<organism evidence="10 11">
    <name type="scientific">Helianthus annuus</name>
    <name type="common">Common sunflower</name>
    <dbReference type="NCBI Taxonomy" id="4232"/>
    <lineage>
        <taxon>Eukaryota</taxon>
        <taxon>Viridiplantae</taxon>
        <taxon>Streptophyta</taxon>
        <taxon>Embryophyta</taxon>
        <taxon>Tracheophyta</taxon>
        <taxon>Spermatophyta</taxon>
        <taxon>Magnoliopsida</taxon>
        <taxon>eudicotyledons</taxon>
        <taxon>Gunneridae</taxon>
        <taxon>Pentapetalae</taxon>
        <taxon>asterids</taxon>
        <taxon>campanulids</taxon>
        <taxon>Asterales</taxon>
        <taxon>Asteraceae</taxon>
        <taxon>Asteroideae</taxon>
        <taxon>Heliantheae alliance</taxon>
        <taxon>Heliantheae</taxon>
        <taxon>Helianthus</taxon>
    </lineage>
</organism>
<protein>
    <submittedName>
        <fullName evidence="9 10">Lung seven transmembrane receptor</fullName>
    </submittedName>
</protein>
<name>A0A251VHI3_HELAN</name>
<feature type="domain" description="GOST seven transmembrane" evidence="7">
    <location>
        <begin position="48"/>
        <end position="281"/>
    </location>
</feature>
<feature type="transmembrane region" description="Helical" evidence="6">
    <location>
        <begin position="50"/>
        <end position="70"/>
    </location>
</feature>
<dbReference type="Pfam" id="PF06814">
    <property type="entry name" value="GOST_TM"/>
    <property type="match status" value="1"/>
</dbReference>
<keyword evidence="5 6" id="KW-0472">Membrane</keyword>
<dbReference type="InParanoid" id="A0A251VHI3"/>
<feature type="transmembrane region" description="Helical" evidence="6">
    <location>
        <begin position="118"/>
        <end position="140"/>
    </location>
</feature>
<dbReference type="PANTHER" id="PTHR21229:SF2">
    <property type="entry name" value="RE59932P"/>
    <property type="match status" value="1"/>
</dbReference>